<comment type="caution">
    <text evidence="1">The sequence shown here is derived from an EMBL/GenBank/DDBJ whole genome shotgun (WGS) entry which is preliminary data.</text>
</comment>
<evidence type="ECO:0000313" key="1">
    <source>
        <dbReference type="EMBL" id="MDY2587753.1"/>
    </source>
</evidence>
<name>A0ABU5ENE3_9FLAO</name>
<organism evidence="1 2">
    <name type="scientific">Winogradskyella aquimaris</name>
    <dbReference type="NCBI Taxonomy" id="864074"/>
    <lineage>
        <taxon>Bacteria</taxon>
        <taxon>Pseudomonadati</taxon>
        <taxon>Bacteroidota</taxon>
        <taxon>Flavobacteriia</taxon>
        <taxon>Flavobacteriales</taxon>
        <taxon>Flavobacteriaceae</taxon>
        <taxon>Winogradskyella</taxon>
    </lineage>
</organism>
<keyword evidence="2" id="KW-1185">Reference proteome</keyword>
<dbReference type="Proteomes" id="UP001285855">
    <property type="component" value="Unassembled WGS sequence"/>
</dbReference>
<evidence type="ECO:0008006" key="3">
    <source>
        <dbReference type="Google" id="ProtNLM"/>
    </source>
</evidence>
<evidence type="ECO:0000313" key="2">
    <source>
        <dbReference type="Proteomes" id="UP001285855"/>
    </source>
</evidence>
<dbReference type="RefSeq" id="WP_320556108.1">
    <property type="nucleotide sequence ID" value="NZ_JAXDAE010000010.1"/>
</dbReference>
<dbReference type="EMBL" id="JAXDAE010000010">
    <property type="protein sequence ID" value="MDY2587753.1"/>
    <property type="molecule type" value="Genomic_DNA"/>
</dbReference>
<proteinExistence type="predicted"/>
<gene>
    <name evidence="1" type="ORF">SNF14_10405</name>
</gene>
<accession>A0ABU5ENE3</accession>
<reference evidence="1 2" key="1">
    <citation type="submission" date="2023-11" db="EMBL/GenBank/DDBJ databases">
        <title>Winogradskyella pelagius sp. nov., isolated from coastal sediment.</title>
        <authorList>
            <person name="Li F."/>
        </authorList>
    </citation>
    <scope>NUCLEOTIDE SEQUENCE [LARGE SCALE GENOMIC DNA]</scope>
    <source>
        <strain evidence="1 2">KCTC 23502</strain>
    </source>
</reference>
<sequence>MKRILYLALIFLGSFLVTDCSKDDPIPERLEVTINNQDLVFNSILVDRQGSNNSRYFTAVINYSTGRIINFYANVGDEGSVQNFTYTIRGKVYKQLQDSDFLNTNISVNTNARFTMTFSGVLSSFNTVTESYETIELTDGFMDVEY</sequence>
<protein>
    <recommendedName>
        <fullName evidence="3">DUF4249 family protein</fullName>
    </recommendedName>
</protein>